<dbReference type="Proteomes" id="UP000009022">
    <property type="component" value="Unassembled WGS sequence"/>
</dbReference>
<name>B3RKN0_TRIAD</name>
<dbReference type="AlphaFoldDB" id="B3RKN0"/>
<dbReference type="HOGENOM" id="CLU_695094_0_0_1"/>
<organism evidence="1 2">
    <name type="scientific">Trichoplax adhaerens</name>
    <name type="common">Trichoplax reptans</name>
    <dbReference type="NCBI Taxonomy" id="10228"/>
    <lineage>
        <taxon>Eukaryota</taxon>
        <taxon>Metazoa</taxon>
        <taxon>Placozoa</taxon>
        <taxon>Uniplacotomia</taxon>
        <taxon>Trichoplacea</taxon>
        <taxon>Trichoplacidae</taxon>
        <taxon>Trichoplax</taxon>
    </lineage>
</organism>
<gene>
    <name evidence="1" type="ORF">TRIADDRAFT_52829</name>
</gene>
<dbReference type="RefSeq" id="XP_002109123.1">
    <property type="nucleotide sequence ID" value="XM_002109087.1"/>
</dbReference>
<keyword evidence="2" id="KW-1185">Reference proteome</keyword>
<sequence length="397" mass="45803">MLKKLPPSLCNCQRDFHLSQLLPYDPNVKKERRLINGLKEYLVLVIATEHVMEMLSKYDINKFDPLVGENACQIRAIQTALVFLKHPLVNNQVLSSKINRIKLQCLSMLQDIERVIKEGFSLSNLLKEKNIELNLNFDEIFLIESYLLTKVKIVLPPRQENPIVKNEYTDTKKIKEISSVGSTFANKLVARLRQNLSEHSVQFVQELAYQLELEESIKQMISADFVVMHRKLKCIPCFWTAKVITEAALSFGIPIVMHVQLKSKDRNYQLEHEIYLYFEATSSKYQNVCPSSLQKESPAIVLLGSTCRDFSNLPSISDWTKEITTSGPVDLLLAYAAAHRQYPDETSEINIQDKEFEFYRKKASEWGCCIQNSSRFFLSHAYCNHIENILQESSKLE</sequence>
<evidence type="ECO:0000313" key="2">
    <source>
        <dbReference type="Proteomes" id="UP000009022"/>
    </source>
</evidence>
<dbReference type="InParanoid" id="B3RKN0"/>
<protein>
    <submittedName>
        <fullName evidence="1">Uncharacterized protein</fullName>
    </submittedName>
</protein>
<dbReference type="CTD" id="6749610"/>
<proteinExistence type="predicted"/>
<accession>B3RKN0</accession>
<dbReference type="KEGG" id="tad:TRIADDRAFT_52829"/>
<dbReference type="EMBL" id="DS985241">
    <property type="protein sequence ID" value="EDV29921.1"/>
    <property type="molecule type" value="Genomic_DNA"/>
</dbReference>
<dbReference type="eggNOG" id="ENOG502SUQJ">
    <property type="taxonomic scope" value="Eukaryota"/>
</dbReference>
<dbReference type="GeneID" id="6749610"/>
<evidence type="ECO:0000313" key="1">
    <source>
        <dbReference type="EMBL" id="EDV29921.1"/>
    </source>
</evidence>
<dbReference type="PhylomeDB" id="B3RKN0"/>
<reference evidence="1 2" key="1">
    <citation type="journal article" date="2008" name="Nature">
        <title>The Trichoplax genome and the nature of placozoans.</title>
        <authorList>
            <person name="Srivastava M."/>
            <person name="Begovic E."/>
            <person name="Chapman J."/>
            <person name="Putnam N.H."/>
            <person name="Hellsten U."/>
            <person name="Kawashima T."/>
            <person name="Kuo A."/>
            <person name="Mitros T."/>
            <person name="Salamov A."/>
            <person name="Carpenter M.L."/>
            <person name="Signorovitch A.Y."/>
            <person name="Moreno M.A."/>
            <person name="Kamm K."/>
            <person name="Grimwood J."/>
            <person name="Schmutz J."/>
            <person name="Shapiro H."/>
            <person name="Grigoriev I.V."/>
            <person name="Buss L.W."/>
            <person name="Schierwater B."/>
            <person name="Dellaporta S.L."/>
            <person name="Rokhsar D.S."/>
        </authorList>
    </citation>
    <scope>NUCLEOTIDE SEQUENCE [LARGE SCALE GENOMIC DNA]</scope>
    <source>
        <strain evidence="1 2">Grell-BS-1999</strain>
    </source>
</reference>